<gene>
    <name evidence="9" type="ORF">BCV71DRAFT_170467</name>
</gene>
<reference evidence="9 10" key="1">
    <citation type="journal article" date="2016" name="Proc. Natl. Acad. Sci. U.S.A.">
        <title>Lipid metabolic changes in an early divergent fungus govern the establishment of a mutualistic symbiosis with endobacteria.</title>
        <authorList>
            <person name="Lastovetsky O.A."/>
            <person name="Gaspar M.L."/>
            <person name="Mondo S.J."/>
            <person name="LaButti K.M."/>
            <person name="Sandor L."/>
            <person name="Grigoriev I.V."/>
            <person name="Henry S.A."/>
            <person name="Pawlowska T.E."/>
        </authorList>
    </citation>
    <scope>NUCLEOTIDE SEQUENCE [LARGE SCALE GENOMIC DNA]</scope>
    <source>
        <strain evidence="9 10">ATCC 11559</strain>
    </source>
</reference>
<dbReference type="InterPro" id="IPR045299">
    <property type="entry name" value="Complex1_LYR_NDUFA6_LYRM6"/>
</dbReference>
<evidence type="ECO:0008006" key="11">
    <source>
        <dbReference type="Google" id="ProtNLM"/>
    </source>
</evidence>
<dbReference type="PIRSF" id="PIRSF006643">
    <property type="entry name" value="NDUA6"/>
    <property type="match status" value="1"/>
</dbReference>
<comment type="similarity">
    <text evidence="2">Belongs to the complex I LYR family.</text>
</comment>
<evidence type="ECO:0000256" key="6">
    <source>
        <dbReference type="ARBA" id="ARBA00022982"/>
    </source>
</evidence>
<dbReference type="InterPro" id="IPR016488">
    <property type="entry name" value="NADH_Ub_cplx-1_asu_su-6"/>
</dbReference>
<dbReference type="VEuPathDB" id="FungiDB:BCV72DRAFT_199609"/>
<evidence type="ECO:0000256" key="3">
    <source>
        <dbReference type="ARBA" id="ARBA00022448"/>
    </source>
</evidence>
<keyword evidence="8" id="KW-0472">Membrane</keyword>
<dbReference type="AlphaFoldDB" id="A0A0A1NL77"/>
<keyword evidence="5" id="KW-0999">Mitochondrion inner membrane</keyword>
<keyword evidence="3" id="KW-0813">Transport</keyword>
<keyword evidence="7" id="KW-0496">Mitochondrion</keyword>
<sequence length="124" mass="14312">MSSAVFGVANLAVTTASAKSSNEARSRAIALYRKFQKSVPDMMKIHELNLPTSAVRAKIREEFERHRFVENLQVCDILYAKGEMEYQEIMNVWKQTNHIMNYFAKEEAPAKPTTFLEKFYEGRS</sequence>
<dbReference type="PANTHER" id="PTHR12964:SF0">
    <property type="entry name" value="NADH DEHYDROGENASE [UBIQUINONE] 1 ALPHA SUBCOMPLEX SUBUNIT 6"/>
    <property type="match status" value="1"/>
</dbReference>
<evidence type="ECO:0000256" key="2">
    <source>
        <dbReference type="ARBA" id="ARBA00009508"/>
    </source>
</evidence>
<comment type="subcellular location">
    <subcellularLocation>
        <location evidence="1">Mitochondrion inner membrane</location>
        <topology evidence="1">Peripheral membrane protein</topology>
        <orientation evidence="1">Matrix side</orientation>
    </subcellularLocation>
</comment>
<name>A0A0A1NL77_RHIZD</name>
<dbReference type="EMBL" id="KV921260">
    <property type="protein sequence ID" value="ORE23084.1"/>
    <property type="molecule type" value="Genomic_DNA"/>
</dbReference>
<dbReference type="CDD" id="cd20266">
    <property type="entry name" value="Complex1_LYR_NDUFA6_LYRM6"/>
    <property type="match status" value="1"/>
</dbReference>
<dbReference type="GO" id="GO:0006979">
    <property type="term" value="P:response to oxidative stress"/>
    <property type="evidence" value="ECO:0007669"/>
    <property type="project" value="TreeGrafter"/>
</dbReference>
<proteinExistence type="inferred from homology"/>
<evidence type="ECO:0000313" key="9">
    <source>
        <dbReference type="EMBL" id="ORE23084.1"/>
    </source>
</evidence>
<evidence type="ECO:0000256" key="4">
    <source>
        <dbReference type="ARBA" id="ARBA00022660"/>
    </source>
</evidence>
<accession>A0A0A1NL77</accession>
<keyword evidence="6" id="KW-0249">Electron transport</keyword>
<dbReference type="PANTHER" id="PTHR12964">
    <property type="entry name" value="NADH-UBIQUINONE OXIDOREDUCTASE B14 SUBUNIT"/>
    <property type="match status" value="1"/>
</dbReference>
<evidence type="ECO:0000256" key="1">
    <source>
        <dbReference type="ARBA" id="ARBA00004443"/>
    </source>
</evidence>
<evidence type="ECO:0000256" key="7">
    <source>
        <dbReference type="ARBA" id="ARBA00023128"/>
    </source>
</evidence>
<evidence type="ECO:0000313" key="10">
    <source>
        <dbReference type="Proteomes" id="UP000242381"/>
    </source>
</evidence>
<dbReference type="GO" id="GO:0045271">
    <property type="term" value="C:respiratory chain complex I"/>
    <property type="evidence" value="ECO:0007669"/>
    <property type="project" value="InterPro"/>
</dbReference>
<evidence type="ECO:0000256" key="5">
    <source>
        <dbReference type="ARBA" id="ARBA00022792"/>
    </source>
</evidence>
<protein>
    <recommendedName>
        <fullName evidence="11">NADH dehydrogenase, alpha subcomplex, subunit 6</fullName>
    </recommendedName>
</protein>
<keyword evidence="4" id="KW-0679">Respiratory chain</keyword>
<organism evidence="9 10">
    <name type="scientific">Rhizopus microsporus</name>
    <dbReference type="NCBI Taxonomy" id="58291"/>
    <lineage>
        <taxon>Eukaryota</taxon>
        <taxon>Fungi</taxon>
        <taxon>Fungi incertae sedis</taxon>
        <taxon>Mucoromycota</taxon>
        <taxon>Mucoromycotina</taxon>
        <taxon>Mucoromycetes</taxon>
        <taxon>Mucorales</taxon>
        <taxon>Mucorineae</taxon>
        <taxon>Rhizopodaceae</taxon>
        <taxon>Rhizopus</taxon>
    </lineage>
</organism>
<dbReference type="GO" id="GO:0005743">
    <property type="term" value="C:mitochondrial inner membrane"/>
    <property type="evidence" value="ECO:0007669"/>
    <property type="project" value="UniProtKB-SubCell"/>
</dbReference>
<dbReference type="OMA" id="FWKQTTH"/>
<dbReference type="Proteomes" id="UP000242381">
    <property type="component" value="Unassembled WGS sequence"/>
</dbReference>
<evidence type="ECO:0000256" key="8">
    <source>
        <dbReference type="ARBA" id="ARBA00023136"/>
    </source>
</evidence>